<dbReference type="Gene3D" id="1.25.40.10">
    <property type="entry name" value="Tetratricopeptide repeat domain"/>
    <property type="match status" value="1"/>
</dbReference>
<reference evidence="3 4" key="1">
    <citation type="journal article" date="2023" name="bioRxiv">
        <title>Genome report: Whole genome sequence and annotation of Penstemon davidsonii.</title>
        <authorList>
            <person name="Ostevik K.L."/>
            <person name="Alabady M."/>
            <person name="Zhang M."/>
            <person name="Rausher M.D."/>
        </authorList>
    </citation>
    <scope>NUCLEOTIDE SEQUENCE [LARGE SCALE GENOMIC DNA]</scope>
    <source>
        <strain evidence="3">DNT005</strain>
        <tissue evidence="3">Whole leaf</tissue>
    </source>
</reference>
<dbReference type="InterPro" id="IPR002885">
    <property type="entry name" value="PPR_rpt"/>
</dbReference>
<keyword evidence="4" id="KW-1185">Reference proteome</keyword>
<dbReference type="EMBL" id="JAYDYQ010000075">
    <property type="protein sequence ID" value="KAK4493545.1"/>
    <property type="molecule type" value="Genomic_DNA"/>
</dbReference>
<evidence type="ECO:0008006" key="5">
    <source>
        <dbReference type="Google" id="ProtNLM"/>
    </source>
</evidence>
<dbReference type="InterPro" id="IPR011990">
    <property type="entry name" value="TPR-like_helical_dom_sf"/>
</dbReference>
<proteinExistence type="predicted"/>
<organism evidence="3 4">
    <name type="scientific">Penstemon davidsonii</name>
    <dbReference type="NCBI Taxonomy" id="160366"/>
    <lineage>
        <taxon>Eukaryota</taxon>
        <taxon>Viridiplantae</taxon>
        <taxon>Streptophyta</taxon>
        <taxon>Embryophyta</taxon>
        <taxon>Tracheophyta</taxon>
        <taxon>Spermatophyta</taxon>
        <taxon>Magnoliopsida</taxon>
        <taxon>eudicotyledons</taxon>
        <taxon>Gunneridae</taxon>
        <taxon>Pentapetalae</taxon>
        <taxon>asterids</taxon>
        <taxon>lamiids</taxon>
        <taxon>Lamiales</taxon>
        <taxon>Plantaginaceae</taxon>
        <taxon>Cheloneae</taxon>
        <taxon>Penstemon</taxon>
    </lineage>
</organism>
<protein>
    <recommendedName>
        <fullName evidence="5">Pentatricopeptide repeat-containing protein</fullName>
    </recommendedName>
</protein>
<accession>A0ABR0DWE9</accession>
<gene>
    <name evidence="3" type="ORF">RD792_017980</name>
</gene>
<comment type="caution">
    <text evidence="3">The sequence shown here is derived from an EMBL/GenBank/DDBJ whole genome shotgun (WGS) entry which is preliminary data.</text>
</comment>
<evidence type="ECO:0000256" key="1">
    <source>
        <dbReference type="ARBA" id="ARBA00022737"/>
    </source>
</evidence>
<dbReference type="Proteomes" id="UP001291926">
    <property type="component" value="Unassembled WGS sequence"/>
</dbReference>
<dbReference type="Pfam" id="PF13041">
    <property type="entry name" value="PPR_2"/>
    <property type="match status" value="1"/>
</dbReference>
<evidence type="ECO:0000313" key="3">
    <source>
        <dbReference type="EMBL" id="KAK4493545.1"/>
    </source>
</evidence>
<feature type="repeat" description="PPR" evidence="2">
    <location>
        <begin position="16"/>
        <end position="50"/>
    </location>
</feature>
<keyword evidence="1" id="KW-0677">Repeat</keyword>
<evidence type="ECO:0000313" key="4">
    <source>
        <dbReference type="Proteomes" id="UP001291926"/>
    </source>
</evidence>
<dbReference type="PROSITE" id="PS51375">
    <property type="entry name" value="PPR"/>
    <property type="match status" value="1"/>
</dbReference>
<dbReference type="NCBIfam" id="TIGR00756">
    <property type="entry name" value="PPR"/>
    <property type="match status" value="1"/>
</dbReference>
<sequence length="122" mass="13463">MEEIFLSPGTKNLRPDVVTWTSRLGGYSKKKQYKRCIEIFEEMIDSGCYPDGGTTRVLYIDSVGPGNFVSTYPFTRNSVGAWAVSPGSLPNKVWPSLVETKPGQTRSICGQKVVVLISSINK</sequence>
<name>A0ABR0DWE9_9LAMI</name>
<evidence type="ECO:0000256" key="2">
    <source>
        <dbReference type="PROSITE-ProRule" id="PRU00708"/>
    </source>
</evidence>